<dbReference type="EMBL" id="GISG01201753">
    <property type="protein sequence ID" value="MBA4658764.1"/>
    <property type="molecule type" value="Transcribed_RNA"/>
</dbReference>
<dbReference type="GO" id="GO:0001042">
    <property type="term" value="F:RNA polymerase I core binding"/>
    <property type="evidence" value="ECO:0007669"/>
    <property type="project" value="TreeGrafter"/>
</dbReference>
<evidence type="ECO:0000256" key="2">
    <source>
        <dbReference type="SAM" id="MobiDB-lite"/>
    </source>
</evidence>
<dbReference type="Pfam" id="PF05327">
    <property type="entry name" value="RRN3"/>
    <property type="match status" value="1"/>
</dbReference>
<sequence>MGAEIGNYNINHRKMINEEEQEYQQMEEFDVDFTDSELVSHVRHALKSVALGDSDNYSQLVGLLHYNERLKADEVALLVTSLKAISGAVSHIDDVQHESLLTSIFSMSMWNYGPDVMDALVELITSLAASSGKYVDACLDMLVSNFSPPFRFIESLKLPYGKAKKEQVLDRVHFALECITDLIPLAPSRLLPIVTHRIHAIYQRTPEPVIVLFVENIFKLERGAIGELVGNKRLISIVIDLLIDFDVQVGWDDILEENSHKGIFDMELEDEQILADVDDDGDDFAREFGGYGRIWKNGVVGTLEKLDSIMVLTFEHLNCCKNSGRLIEVFESLLQSFSETVMNVYKSKFAQFVIFYSCSLDPENCGMRFAEFLAGRFIESSVPPIIRMSAVAYLASYLSRAKFLPAPFVIGVLESLADWCKKYCHQSVTMNPEVHKVFYAGCQAIMYVLCFNMRSIMEIPRLKSHLCFLPLREILKSSLEPLKVCLPSIVEEFVRQAKSAHLLDAKTGSPVFHDVLESELSKTFGGKERLDMFFPFDPCLLRRSDSYIRPNFVYWSMVKKAYEDDLEGSSDDDVDVFYPDTVTAGPQDIELEEGFEEDDYLDDFNDSLNKMSITPKDSILRKRPNGKLTPLQMPSRLRPSMSPESL</sequence>
<organism evidence="3">
    <name type="scientific">Opuntia streptacantha</name>
    <name type="common">Prickly pear cactus</name>
    <name type="synonym">Opuntia cardona</name>
    <dbReference type="NCBI Taxonomy" id="393608"/>
    <lineage>
        <taxon>Eukaryota</taxon>
        <taxon>Viridiplantae</taxon>
        <taxon>Streptophyta</taxon>
        <taxon>Embryophyta</taxon>
        <taxon>Tracheophyta</taxon>
        <taxon>Spermatophyta</taxon>
        <taxon>Magnoliopsida</taxon>
        <taxon>eudicotyledons</taxon>
        <taxon>Gunneridae</taxon>
        <taxon>Pentapetalae</taxon>
        <taxon>Caryophyllales</taxon>
        <taxon>Cactineae</taxon>
        <taxon>Cactaceae</taxon>
        <taxon>Opuntioideae</taxon>
        <taxon>Opuntia</taxon>
    </lineage>
</organism>
<reference evidence="3" key="2">
    <citation type="submission" date="2020-07" db="EMBL/GenBank/DDBJ databases">
        <authorList>
            <person name="Vera ALvarez R."/>
            <person name="Arias-Moreno D.M."/>
            <person name="Jimenez-Jacinto V."/>
            <person name="Jimenez-Bremont J.F."/>
            <person name="Swaminathan K."/>
            <person name="Moose S.P."/>
            <person name="Guerrero-Gonzalez M.L."/>
            <person name="Marino-Ramirez L."/>
            <person name="Landsman D."/>
            <person name="Rodriguez-Kessler M."/>
            <person name="Delgado-Sanchez P."/>
        </authorList>
    </citation>
    <scope>NUCLEOTIDE SEQUENCE</scope>
    <source>
        <tissue evidence="3">Cladode</tissue>
    </source>
</reference>
<comment type="similarity">
    <text evidence="1">Belongs to the RRN3 family.</text>
</comment>
<evidence type="ECO:0000256" key="1">
    <source>
        <dbReference type="ARBA" id="ARBA00010098"/>
    </source>
</evidence>
<dbReference type="GO" id="GO:0006361">
    <property type="term" value="P:transcription initiation at RNA polymerase I promoter"/>
    <property type="evidence" value="ECO:0007669"/>
    <property type="project" value="InterPro"/>
</dbReference>
<feature type="region of interest" description="Disordered" evidence="2">
    <location>
        <begin position="615"/>
        <end position="646"/>
    </location>
</feature>
<protein>
    <recommendedName>
        <fullName evidence="4">RNA polymerase I-specific transcription initiation factor RRN3</fullName>
    </recommendedName>
</protein>
<evidence type="ECO:0000313" key="3">
    <source>
        <dbReference type="EMBL" id="MBA4658764.1"/>
    </source>
</evidence>
<dbReference type="InterPro" id="IPR007991">
    <property type="entry name" value="RNA_pol_I_trans_ini_fac_RRN3"/>
</dbReference>
<accession>A0A7C9EDS3</accession>
<proteinExistence type="inferred from homology"/>
<dbReference type="SUPFAM" id="SSF48371">
    <property type="entry name" value="ARM repeat"/>
    <property type="match status" value="1"/>
</dbReference>
<dbReference type="PANTHER" id="PTHR12790:SF0">
    <property type="entry name" value="RNA POLYMERASE I-SPECIFIC TRANSCRIPTION INITIATION FACTOR RRN3-RELATED"/>
    <property type="match status" value="1"/>
</dbReference>
<name>A0A7C9EDS3_OPUST</name>
<reference evidence="3" key="1">
    <citation type="journal article" date="2013" name="J. Plant Res.">
        <title>Effect of fungi and light on seed germination of three Opuntia species from semiarid lands of central Mexico.</title>
        <authorList>
            <person name="Delgado-Sanchez P."/>
            <person name="Jimenez-Bremont J.F."/>
            <person name="Guerrero-Gonzalez Mde L."/>
            <person name="Flores J."/>
        </authorList>
    </citation>
    <scope>NUCLEOTIDE SEQUENCE</scope>
    <source>
        <tissue evidence="3">Cladode</tissue>
    </source>
</reference>
<dbReference type="PANTHER" id="PTHR12790">
    <property type="entry name" value="TRANSCRIPTION INITIATION FACTOR IA RRN3"/>
    <property type="match status" value="1"/>
</dbReference>
<dbReference type="GO" id="GO:0001181">
    <property type="term" value="F:RNA polymerase I general transcription initiation factor activity"/>
    <property type="evidence" value="ECO:0007669"/>
    <property type="project" value="InterPro"/>
</dbReference>
<dbReference type="InterPro" id="IPR016024">
    <property type="entry name" value="ARM-type_fold"/>
</dbReference>
<evidence type="ECO:0008006" key="4">
    <source>
        <dbReference type="Google" id="ProtNLM"/>
    </source>
</evidence>
<dbReference type="AlphaFoldDB" id="A0A7C9EDS3"/>
<dbReference type="GO" id="GO:0005634">
    <property type="term" value="C:nucleus"/>
    <property type="evidence" value="ECO:0007669"/>
    <property type="project" value="TreeGrafter"/>
</dbReference>